<proteinExistence type="predicted"/>
<keyword evidence="1" id="KW-1133">Transmembrane helix</keyword>
<sequence length="347" mass="37064">MRSTALRQFQRLEAPGSWRPAPDAQLREVVVSIGEATLILSDPKSDAPLAHWSLPAVKRMNPGTRPAVYVPVAAEGDGPFESLEVDDRWMIDAIGRVQAAIAARRPHPGRLRGGLMAGAVLVMLLAGAVWLPGAMRSHAARITPAAERQQIGLAILRDMSRTTGAPCADPAAAGSLHLLAKRIGLPAGARIAVLREGLPGAIMLPGHVLAVDHALIRDQSEPEALAGHMLAAYLTAAETDPMVEALAQVPFSQILGLLTRGTLRPDVWQGYGEALLSQPPKRASERRLLEGFAAAKLPSSPYAETLPDSGTRAVALTESDPFRSHPYPPALDERDWITLQQICVGQE</sequence>
<evidence type="ECO:0000313" key="2">
    <source>
        <dbReference type="EMBL" id="AUM73686.1"/>
    </source>
</evidence>
<dbReference type="EMBL" id="CP025583">
    <property type="protein sequence ID" value="AUM73686.1"/>
    <property type="molecule type" value="Genomic_DNA"/>
</dbReference>
<evidence type="ECO:0000256" key="1">
    <source>
        <dbReference type="SAM" id="Phobius"/>
    </source>
</evidence>
<organism evidence="2 3">
    <name type="scientific">Paracoccus jeotgali</name>
    <dbReference type="NCBI Taxonomy" id="2065379"/>
    <lineage>
        <taxon>Bacteria</taxon>
        <taxon>Pseudomonadati</taxon>
        <taxon>Pseudomonadota</taxon>
        <taxon>Alphaproteobacteria</taxon>
        <taxon>Rhodobacterales</taxon>
        <taxon>Paracoccaceae</taxon>
        <taxon>Paracoccus</taxon>
    </lineage>
</organism>
<protein>
    <submittedName>
        <fullName evidence="2">Uncharacterized protein</fullName>
    </submittedName>
</protein>
<keyword evidence="1" id="KW-0812">Transmembrane</keyword>
<feature type="transmembrane region" description="Helical" evidence="1">
    <location>
        <begin position="114"/>
        <end position="133"/>
    </location>
</feature>
<dbReference type="Proteomes" id="UP000234882">
    <property type="component" value="Chromosome"/>
</dbReference>
<dbReference type="AlphaFoldDB" id="A0A2K9MFA4"/>
<keyword evidence="3" id="KW-1185">Reference proteome</keyword>
<dbReference type="RefSeq" id="WP_101499040.1">
    <property type="nucleotide sequence ID" value="NZ_CP025583.1"/>
</dbReference>
<name>A0A2K9MFA4_9RHOB</name>
<reference evidence="3" key="1">
    <citation type="submission" date="2017-12" db="EMBL/GenBank/DDBJ databases">
        <title>Genomic analysis of Paracoccus sp. CBA4604.</title>
        <authorList>
            <person name="Roh S.W."/>
            <person name="Kim J.Y."/>
            <person name="Kim J.S."/>
        </authorList>
    </citation>
    <scope>NUCLEOTIDE SEQUENCE [LARGE SCALE GENOMIC DNA]</scope>
    <source>
        <strain evidence="3">CBA4604</strain>
    </source>
</reference>
<accession>A0A2K9MFA4</accession>
<gene>
    <name evidence="2" type="ORF">CYR75_04775</name>
</gene>
<dbReference type="OrthoDB" id="7822309at2"/>
<evidence type="ECO:0000313" key="3">
    <source>
        <dbReference type="Proteomes" id="UP000234882"/>
    </source>
</evidence>
<keyword evidence="1" id="KW-0472">Membrane</keyword>
<dbReference type="KEGG" id="paru:CYR75_04775"/>